<proteinExistence type="predicted"/>
<dbReference type="EMBL" id="AP019400">
    <property type="protein sequence ID" value="BBI32377.1"/>
    <property type="molecule type" value="Genomic_DNA"/>
</dbReference>
<protein>
    <recommendedName>
        <fullName evidence="4">Hemolysin XhlA</fullName>
    </recommendedName>
</protein>
<name>A0A3T1D2P0_9BACL</name>
<keyword evidence="1" id="KW-0812">Transmembrane</keyword>
<dbReference type="RefSeq" id="WP_130606861.1">
    <property type="nucleotide sequence ID" value="NZ_AP019400.1"/>
</dbReference>
<keyword evidence="3" id="KW-1185">Reference proteome</keyword>
<evidence type="ECO:0000256" key="1">
    <source>
        <dbReference type="SAM" id="Phobius"/>
    </source>
</evidence>
<dbReference type="KEGG" id="cohn:KCTCHS21_17760"/>
<organism evidence="2 3">
    <name type="scientific">Cohnella abietis</name>
    <dbReference type="NCBI Taxonomy" id="2507935"/>
    <lineage>
        <taxon>Bacteria</taxon>
        <taxon>Bacillati</taxon>
        <taxon>Bacillota</taxon>
        <taxon>Bacilli</taxon>
        <taxon>Bacillales</taxon>
        <taxon>Paenibacillaceae</taxon>
        <taxon>Cohnella</taxon>
    </lineage>
</organism>
<dbReference type="OrthoDB" id="2186744at2"/>
<dbReference type="AlphaFoldDB" id="A0A3T1D2P0"/>
<sequence length="88" mass="9721">MPVDDVQTEILQRLTRVETKLDMQLNAKDLASEALDKAKSAHHRVDDINKRIDEVAADIKWLWRTVIATIISGAISGGIALLWKGVGS</sequence>
<evidence type="ECO:0000313" key="2">
    <source>
        <dbReference type="EMBL" id="BBI32377.1"/>
    </source>
</evidence>
<dbReference type="Proteomes" id="UP000289856">
    <property type="component" value="Chromosome"/>
</dbReference>
<evidence type="ECO:0000313" key="3">
    <source>
        <dbReference type="Proteomes" id="UP000289856"/>
    </source>
</evidence>
<evidence type="ECO:0008006" key="4">
    <source>
        <dbReference type="Google" id="ProtNLM"/>
    </source>
</evidence>
<keyword evidence="1" id="KW-0472">Membrane</keyword>
<keyword evidence="1" id="KW-1133">Transmembrane helix</keyword>
<accession>A0A3T1D2P0</accession>
<reference evidence="2 3" key="1">
    <citation type="submission" date="2019-01" db="EMBL/GenBank/DDBJ databases">
        <title>Complete genome sequence of Cohnella hallensis HS21 isolated from Korean fir (Abies koreana) rhizospheric soil.</title>
        <authorList>
            <person name="Jiang L."/>
            <person name="Kang S.W."/>
            <person name="Kim S."/>
            <person name="Jung J."/>
            <person name="Kim C.Y."/>
            <person name="Kim D.H."/>
            <person name="Kim S.W."/>
            <person name="Lee J."/>
        </authorList>
    </citation>
    <scope>NUCLEOTIDE SEQUENCE [LARGE SCALE GENOMIC DNA]</scope>
    <source>
        <strain evidence="2 3">HS21</strain>
    </source>
</reference>
<gene>
    <name evidence="2" type="ORF">KCTCHS21_17760</name>
</gene>
<dbReference type="Pfam" id="PF10779">
    <property type="entry name" value="XhlA"/>
    <property type="match status" value="1"/>
</dbReference>
<feature type="transmembrane region" description="Helical" evidence="1">
    <location>
        <begin position="61"/>
        <end position="83"/>
    </location>
</feature>
<dbReference type="InterPro" id="IPR019715">
    <property type="entry name" value="Haemolysin_XhlA"/>
</dbReference>